<dbReference type="RefSeq" id="WP_305933311.1">
    <property type="nucleotide sequence ID" value="NZ_JAVAIM010000001.1"/>
</dbReference>
<accession>A0ABT9HTS9</accession>
<keyword evidence="5 7" id="KW-0274">FAD</keyword>
<dbReference type="SUPFAM" id="SSF56645">
    <property type="entry name" value="Acyl-CoA dehydrogenase NM domain-like"/>
    <property type="match status" value="1"/>
</dbReference>
<dbReference type="Pfam" id="PF02771">
    <property type="entry name" value="Acyl-CoA_dh_N"/>
    <property type="match status" value="1"/>
</dbReference>
<dbReference type="Gene3D" id="1.10.540.10">
    <property type="entry name" value="Acyl-CoA dehydrogenase/oxidase, N-terminal domain"/>
    <property type="match status" value="1"/>
</dbReference>
<dbReference type="InterPro" id="IPR046373">
    <property type="entry name" value="Acyl-CoA_Oxase/DH_mid-dom_sf"/>
</dbReference>
<evidence type="ECO:0000256" key="4">
    <source>
        <dbReference type="ARBA" id="ARBA00022630"/>
    </source>
</evidence>
<dbReference type="InterPro" id="IPR009075">
    <property type="entry name" value="AcylCo_DH/oxidase_C"/>
</dbReference>
<dbReference type="PANTHER" id="PTHR48083:SF13">
    <property type="entry name" value="ACYL-COA DEHYDROGENASE FAMILY MEMBER 11"/>
    <property type="match status" value="1"/>
</dbReference>
<dbReference type="Gene3D" id="1.20.140.10">
    <property type="entry name" value="Butyryl-CoA Dehydrogenase, subunit A, domain 3"/>
    <property type="match status" value="1"/>
</dbReference>
<dbReference type="Proteomes" id="UP001240639">
    <property type="component" value="Unassembled WGS sequence"/>
</dbReference>
<evidence type="ECO:0000256" key="6">
    <source>
        <dbReference type="ARBA" id="ARBA00023002"/>
    </source>
</evidence>
<dbReference type="Pfam" id="PF00441">
    <property type="entry name" value="Acyl-CoA_dh_1"/>
    <property type="match status" value="1"/>
</dbReference>
<dbReference type="PANTHER" id="PTHR48083">
    <property type="entry name" value="MEDIUM-CHAIN SPECIFIC ACYL-COA DEHYDROGENASE, MITOCHONDRIAL-RELATED"/>
    <property type="match status" value="1"/>
</dbReference>
<evidence type="ECO:0000259" key="10">
    <source>
        <dbReference type="Pfam" id="PF02770"/>
    </source>
</evidence>
<dbReference type="Pfam" id="PF02770">
    <property type="entry name" value="Acyl-CoA_dh_M"/>
    <property type="match status" value="1"/>
</dbReference>
<evidence type="ECO:0000256" key="7">
    <source>
        <dbReference type="RuleBase" id="RU362125"/>
    </source>
</evidence>
<keyword evidence="4 7" id="KW-0285">Flavoprotein</keyword>
<proteinExistence type="inferred from homology"/>
<keyword evidence="13" id="KW-1185">Reference proteome</keyword>
<dbReference type="EMBL" id="JAVAIM010000001">
    <property type="protein sequence ID" value="MDP4576093.1"/>
    <property type="molecule type" value="Genomic_DNA"/>
</dbReference>
<feature type="compositionally biased region" description="Polar residues" evidence="8">
    <location>
        <begin position="415"/>
        <end position="424"/>
    </location>
</feature>
<dbReference type="InterPro" id="IPR006091">
    <property type="entry name" value="Acyl-CoA_Oxase/DH_mid-dom"/>
</dbReference>
<comment type="caution">
    <text evidence="12">The sequence shown here is derived from an EMBL/GenBank/DDBJ whole genome shotgun (WGS) entry which is preliminary data.</text>
</comment>
<evidence type="ECO:0000256" key="8">
    <source>
        <dbReference type="SAM" id="MobiDB-lite"/>
    </source>
</evidence>
<gene>
    <name evidence="12" type="ORF">Q9K02_13200</name>
</gene>
<reference evidence="12 13" key="1">
    <citation type="submission" date="2023-08" db="EMBL/GenBank/DDBJ databases">
        <title>genomic of G39.</title>
        <authorList>
            <person name="Wang Y."/>
        </authorList>
    </citation>
    <scope>NUCLEOTIDE SEQUENCE [LARGE SCALE GENOMIC DNA]</scope>
    <source>
        <strain evidence="12 13">G39</strain>
    </source>
</reference>
<comment type="subunit">
    <text evidence="3">Homodimer.</text>
</comment>
<dbReference type="SUPFAM" id="SSF47203">
    <property type="entry name" value="Acyl-CoA dehydrogenase C-terminal domain-like"/>
    <property type="match status" value="1"/>
</dbReference>
<feature type="compositionally biased region" description="Low complexity" evidence="8">
    <location>
        <begin position="425"/>
        <end position="450"/>
    </location>
</feature>
<feature type="domain" description="Acyl-CoA dehydrogenase/oxidase C-terminal" evidence="9">
    <location>
        <begin position="257"/>
        <end position="405"/>
    </location>
</feature>
<name>A0ABT9HTS9_9SPHN</name>
<evidence type="ECO:0000256" key="3">
    <source>
        <dbReference type="ARBA" id="ARBA00011738"/>
    </source>
</evidence>
<evidence type="ECO:0000256" key="1">
    <source>
        <dbReference type="ARBA" id="ARBA00001974"/>
    </source>
</evidence>
<feature type="region of interest" description="Disordered" evidence="8">
    <location>
        <begin position="410"/>
        <end position="450"/>
    </location>
</feature>
<comment type="similarity">
    <text evidence="2 7">Belongs to the acyl-CoA dehydrogenase family.</text>
</comment>
<protein>
    <submittedName>
        <fullName evidence="12">Acyl-CoA dehydrogenase family protein</fullName>
    </submittedName>
</protein>
<evidence type="ECO:0000259" key="11">
    <source>
        <dbReference type="Pfam" id="PF02771"/>
    </source>
</evidence>
<evidence type="ECO:0000256" key="5">
    <source>
        <dbReference type="ARBA" id="ARBA00022827"/>
    </source>
</evidence>
<keyword evidence="6 7" id="KW-0560">Oxidoreductase</keyword>
<feature type="domain" description="Acyl-CoA dehydrogenase/oxidase N-terminal" evidence="11">
    <location>
        <begin position="6"/>
        <end position="140"/>
    </location>
</feature>
<feature type="domain" description="Acyl-CoA oxidase/dehydrogenase middle" evidence="10">
    <location>
        <begin position="144"/>
        <end position="240"/>
    </location>
</feature>
<evidence type="ECO:0000256" key="2">
    <source>
        <dbReference type="ARBA" id="ARBA00009347"/>
    </source>
</evidence>
<evidence type="ECO:0000313" key="13">
    <source>
        <dbReference type="Proteomes" id="UP001240639"/>
    </source>
</evidence>
<sequence>MDFEPTEKQVFWRDRVKNFIEQHVRPAIPTYREQDAEGDRWKVIPVVQELKAKAKADGIWNLFMPPRNEGHHHVEETYEFDGPGLTNLEYALCAEEMGRVGFASEVFNCSAPDTGNMEVFHRYGTREQKDEWLTPLMNGEIRSAFLMTEPYTASSDATNIETRIERDGDEYVINGRKWWSSGLGDPRCKVSIVMGKTDFSAGRHAQQSMVLMPNDAPGVNIIRHLPVFGYDDAPHGHMEVELKDVRVPVTNMLLGEGRGFEIAQGRLGPGRIHHCMRTIGVAEEALEKMCKRLQEREAFGKPIYKHSVWEERVARARIDIDMTRLLCLKAADMMDKVGNKAAKQEIAMIKVQAPNMALRIIDDAIQAHGGGGVSEDYGLASAYAHQRTLRLADGPDEVHARSIARMEFAKHTPNEGPSSNALRNSNAQSASAGSAAASAGMSSGDVGATR</sequence>
<dbReference type="Gene3D" id="2.40.110.10">
    <property type="entry name" value="Butyryl-CoA Dehydrogenase, subunit A, domain 2"/>
    <property type="match status" value="1"/>
</dbReference>
<dbReference type="InterPro" id="IPR013786">
    <property type="entry name" value="AcylCoA_DH/ox_N"/>
</dbReference>
<dbReference type="InterPro" id="IPR037069">
    <property type="entry name" value="AcylCoA_DH/ox_N_sf"/>
</dbReference>
<dbReference type="InterPro" id="IPR050741">
    <property type="entry name" value="Acyl-CoA_dehydrogenase"/>
</dbReference>
<dbReference type="InterPro" id="IPR009100">
    <property type="entry name" value="AcylCoA_DH/oxidase_NM_dom_sf"/>
</dbReference>
<comment type="cofactor">
    <cofactor evidence="1 7">
        <name>FAD</name>
        <dbReference type="ChEBI" id="CHEBI:57692"/>
    </cofactor>
</comment>
<evidence type="ECO:0000313" key="12">
    <source>
        <dbReference type="EMBL" id="MDP4576093.1"/>
    </source>
</evidence>
<organism evidence="12 13">
    <name type="scientific">Qipengyuania profundimaris</name>
    <dbReference type="NCBI Taxonomy" id="3067652"/>
    <lineage>
        <taxon>Bacteria</taxon>
        <taxon>Pseudomonadati</taxon>
        <taxon>Pseudomonadota</taxon>
        <taxon>Alphaproteobacteria</taxon>
        <taxon>Sphingomonadales</taxon>
        <taxon>Erythrobacteraceae</taxon>
        <taxon>Qipengyuania</taxon>
    </lineage>
</organism>
<dbReference type="InterPro" id="IPR036250">
    <property type="entry name" value="AcylCo_DH-like_C"/>
</dbReference>
<evidence type="ECO:0000259" key="9">
    <source>
        <dbReference type="Pfam" id="PF00441"/>
    </source>
</evidence>